<proteinExistence type="predicted"/>
<dbReference type="Proteomes" id="UP000468687">
    <property type="component" value="Unassembled WGS sequence"/>
</dbReference>
<name>A0A6P0HHV1_9ACTN</name>
<dbReference type="SUPFAM" id="SSF47336">
    <property type="entry name" value="ACP-like"/>
    <property type="match status" value="1"/>
</dbReference>
<dbReference type="RefSeq" id="WP_163771170.1">
    <property type="nucleotide sequence ID" value="NZ_JAAGXA010000003.1"/>
</dbReference>
<organism evidence="1 2">
    <name type="scientific">Nocardioides zeae</name>
    <dbReference type="NCBI Taxonomy" id="1457234"/>
    <lineage>
        <taxon>Bacteria</taxon>
        <taxon>Bacillati</taxon>
        <taxon>Actinomycetota</taxon>
        <taxon>Actinomycetes</taxon>
        <taxon>Propionibacteriales</taxon>
        <taxon>Nocardioidaceae</taxon>
        <taxon>Nocardioides</taxon>
    </lineage>
</organism>
<gene>
    <name evidence="1" type="ORF">G3T38_05900</name>
</gene>
<reference evidence="1 2" key="1">
    <citation type="journal article" date="2014" name="Int. J. Syst. Evol. Microbiol.">
        <title>Nocardioides zeae sp. nov., isolated from the stem of Zea mays.</title>
        <authorList>
            <person name="Glaeser S.P."/>
            <person name="McInroy J.A."/>
            <person name="Busse H.J."/>
            <person name="Kampfer P."/>
        </authorList>
    </citation>
    <scope>NUCLEOTIDE SEQUENCE [LARGE SCALE GENOMIC DNA]</scope>
    <source>
        <strain evidence="1 2">JCM 30728</strain>
    </source>
</reference>
<evidence type="ECO:0008006" key="3">
    <source>
        <dbReference type="Google" id="ProtNLM"/>
    </source>
</evidence>
<protein>
    <recommendedName>
        <fullName evidence="3">Acyl carrier protein</fullName>
    </recommendedName>
</protein>
<sequence length="98" mass="10721">MSTTRSALWTEVRDHVETEAGVLTWIQSDAEGEAGGTSVAFEDLDSFTFIQLLLSVEAAFDVELLEELGDFRGTTFDDVTDFVVAQVERSRGEAAARS</sequence>
<evidence type="ECO:0000313" key="2">
    <source>
        <dbReference type="Proteomes" id="UP000468687"/>
    </source>
</evidence>
<dbReference type="InterPro" id="IPR036736">
    <property type="entry name" value="ACP-like_sf"/>
</dbReference>
<dbReference type="AlphaFoldDB" id="A0A6P0HHV1"/>
<comment type="caution">
    <text evidence="1">The sequence shown here is derived from an EMBL/GenBank/DDBJ whole genome shotgun (WGS) entry which is preliminary data.</text>
</comment>
<evidence type="ECO:0000313" key="1">
    <source>
        <dbReference type="EMBL" id="NEN77807.1"/>
    </source>
</evidence>
<accession>A0A6P0HHV1</accession>
<dbReference type="EMBL" id="JAAGXA010000003">
    <property type="protein sequence ID" value="NEN77807.1"/>
    <property type="molecule type" value="Genomic_DNA"/>
</dbReference>
<keyword evidence="2" id="KW-1185">Reference proteome</keyword>